<feature type="region of interest" description="Disordered" evidence="1">
    <location>
        <begin position="844"/>
        <end position="879"/>
    </location>
</feature>
<feature type="compositionally biased region" description="Pro residues" evidence="1">
    <location>
        <begin position="852"/>
        <end position="861"/>
    </location>
</feature>
<reference evidence="2 3" key="1">
    <citation type="submission" date="2024-02" db="EMBL/GenBank/DDBJ databases">
        <authorList>
            <person name="Chen Y."/>
            <person name="Shah S."/>
            <person name="Dougan E. K."/>
            <person name="Thang M."/>
            <person name="Chan C."/>
        </authorList>
    </citation>
    <scope>NUCLEOTIDE SEQUENCE [LARGE SCALE GENOMIC DNA]</scope>
</reference>
<evidence type="ECO:0000313" key="2">
    <source>
        <dbReference type="EMBL" id="CAK9056057.1"/>
    </source>
</evidence>
<evidence type="ECO:0000256" key="1">
    <source>
        <dbReference type="SAM" id="MobiDB-lite"/>
    </source>
</evidence>
<name>A0ABP0MZF3_9DINO</name>
<feature type="compositionally biased region" description="Low complexity" evidence="1">
    <location>
        <begin position="1138"/>
        <end position="1165"/>
    </location>
</feature>
<feature type="compositionally biased region" description="Low complexity" evidence="1">
    <location>
        <begin position="482"/>
        <end position="495"/>
    </location>
</feature>
<feature type="region of interest" description="Disordered" evidence="1">
    <location>
        <begin position="635"/>
        <end position="674"/>
    </location>
</feature>
<sequence length="1933" mass="215215">PEDREPPKAPYPTFAWCVCRHPDGRFLRLRRSGLGCCPLVRDPRDKAKKYSVASYEHVVELRKIIVDLKHAKQDESLEEPAALLLRLPEKMEEINAKLCHKLRNIRLPSLPPSSAAMTSLFVPTPHNMKAYVQRNVVAMSGDSMGHFYAKKGCPWLDAVPFGVIYDATSIMDLQIACHPDIVPISVKMMISKGCPVISDYTPQRGAVPLYEFCELQTLLLREVDDMSLKELQFRTPQGPIRFYELELLRLNTIETLIQHSVQGYPLRIIVFLLLLVNEPAGISGVGVLSVNVEEASSEGKFGIPRFGGEPDFNKRDWKHRNGKGSSRSYAAVEDDDNAIPWELQSQSLAGFTEDIGDLSEWPDDDEAYHSVTEDGDGFMAEYMGWYMEDGLDMENDEACAMAAEVLQLEYEAYNVRSNAKGKGHGGFAGQRHFEVSGSLSLQEKRARLQQLKLKTECRRCGQKGHWSGDRECPKSSGKGKRSGTTSTASTSASSFKGKKGKDGSPKTRVVYFAMHDDEGPPPDQTEDVCNMVMHLSSTPPRASTRASTGPSSSAPMASIEATQQMVQSLYDRGWTADQVLELMLKVPEPPSTLAVEAPPSGHKAPWPLPHGHPPAVHLPVTVVDQVLSTLQDMDVEEEEHEQARVPLLPGSSAAPSSVDTNLTAAPSTPEQDLCPHTRITKKGTNGYYYMETCLDCNKVLKREKKTGASTVSPTPEGYIKEPAFCRHNRVTWRGSNGINWRNVCLDCGKVTKGRWDDKTFPGTGVHGRPPLPAHRDFLQGAIGQPVTDDKFFSITTIQEIVRSAVIVGAIRAKENNGVLGLEELHRIIDATAVNIDLFGYIHEPRPTSDAPAEPPKTPPRTPQRTMPMAGSPSISTTTPERDQLNIWGQKLITFGKHKGQPYWYAWQDSEYVRWCLSQSAPSSGMKDLLSYLREKQRLENDPTGYMAVHDPTLPEDGPEANETWMIAILDSGCNRTCHGDRWMERYMKATNQSLTDSPIRQGTCSIKGINGSVSTQGLRRLEVCFELEDAAGAFAVGTLDSTELSNSDAPLLLSIRDQRRLQLQLDLTGDTSTVYSKLFGGNIKVTEVNGLLGLHLLPSHLALLAGHENADTVHEKLTLPDEFFEYAETFDLAGEDNASLSPTTEPTTAPSSPTASPSPRAPTSSCCEVHLDMGKESIKTLSKGQKKQLKDDIHELEQKDQCLWGKIVRQRLQRGRKVLIENPWTSALWDTYSVRQLMAENLFDAETLESLELVRCDQCQFGLRDWDNHMPHKKPTGFMTASEPVKTRLHRLCDQLHEHQVLEGGQRTKRAQEWPEPLCRAMLDGFLEELNNRTLMASFYTEDIQERSAELDMGLLDSLVDEKDMVPRQDLRPHRLNQAEMERQELMEENPPPTESAEMEREQERRMRWLKIPRPTRLALRRLHNMTGHSPVSNMIQLLRTACATPAVIEACKHFACESCRKHMKVEKPNVTKMPGKPVYAKQLLELRPSRKRAREAMRDSHQDHNPFADDYQLGSWQDDGEHQPGYVEIPSVTGPAADMEAEADDGYTPSVAPPGIAELPTVEEEPMHPEEALPAQAPFNRIGTEEPEGEHIPDTPLQRPVPHQETPLQQAMHRSLDQLDGHAIRPPPGLHAAIYVEPQRRKQLSAAAKPSEISQLRSVVGSLSWLGRICRPDICFRVNQLQAVQQRAQVRHLIEANKLLNFAMQDRDKGLFYARKAMKLEEATIVSVTDASFGQSLEDVNGNLTGHRSQTGRILLLANDDFETTGSGVVYPLEWQEVWRAMGEKIGNPTYAEKIPDNAPTKVKWIATSTMVADALTKAMKAPQLDKLMADGVLHRAIVSGADLGPDAAAMRRPEADVFGLLRLMVDSHGTLRAVFLAEPEDAAAEPKSVPDWESVGAMWVDATWRLGSRGRSSATKRIGHAAVSNRLRLGS</sequence>
<feature type="compositionally biased region" description="Low complexity" evidence="1">
    <location>
        <begin position="646"/>
        <end position="657"/>
    </location>
</feature>
<comment type="caution">
    <text evidence="2">The sequence shown here is derived from an EMBL/GenBank/DDBJ whole genome shotgun (WGS) entry which is preliminary data.</text>
</comment>
<feature type="region of interest" description="Disordered" evidence="1">
    <location>
        <begin position="459"/>
        <end position="505"/>
    </location>
</feature>
<dbReference type="Proteomes" id="UP001642464">
    <property type="component" value="Unassembled WGS sequence"/>
</dbReference>
<gene>
    <name evidence="2" type="ORF">SCF082_LOCUS30244</name>
</gene>
<keyword evidence="3" id="KW-1185">Reference proteome</keyword>
<feature type="non-terminal residue" evidence="2">
    <location>
        <position position="1"/>
    </location>
</feature>
<evidence type="ECO:0000313" key="3">
    <source>
        <dbReference type="Proteomes" id="UP001642464"/>
    </source>
</evidence>
<accession>A0ABP0MZF3</accession>
<dbReference type="EMBL" id="CAXAMM010024836">
    <property type="protein sequence ID" value="CAK9056057.1"/>
    <property type="molecule type" value="Genomic_DNA"/>
</dbReference>
<proteinExistence type="predicted"/>
<feature type="compositionally biased region" description="Polar residues" evidence="1">
    <location>
        <begin position="658"/>
        <end position="670"/>
    </location>
</feature>
<feature type="region of interest" description="Disordered" evidence="1">
    <location>
        <begin position="1136"/>
        <end position="1165"/>
    </location>
</feature>
<organism evidence="2 3">
    <name type="scientific">Durusdinium trenchii</name>
    <dbReference type="NCBI Taxonomy" id="1381693"/>
    <lineage>
        <taxon>Eukaryota</taxon>
        <taxon>Sar</taxon>
        <taxon>Alveolata</taxon>
        <taxon>Dinophyceae</taxon>
        <taxon>Suessiales</taxon>
        <taxon>Symbiodiniaceae</taxon>
        <taxon>Durusdinium</taxon>
    </lineage>
</organism>
<protein>
    <submittedName>
        <fullName evidence="2">Transposon Ty4-J Gag-Pol polyprotein</fullName>
    </submittedName>
</protein>